<dbReference type="PROSITE" id="PS51257">
    <property type="entry name" value="PROKAR_LIPOPROTEIN"/>
    <property type="match status" value="1"/>
</dbReference>
<feature type="signal peptide" evidence="12">
    <location>
        <begin position="1"/>
        <end position="18"/>
    </location>
</feature>
<evidence type="ECO:0000313" key="14">
    <source>
        <dbReference type="EMBL" id="MCL6272119.1"/>
    </source>
</evidence>
<feature type="transmembrane region" description="Helical" evidence="11">
    <location>
        <begin position="277"/>
        <end position="297"/>
    </location>
</feature>
<dbReference type="InterPro" id="IPR004680">
    <property type="entry name" value="Cit_transptr-like_dom"/>
</dbReference>
<feature type="transmembrane region" description="Helical" evidence="11">
    <location>
        <begin position="174"/>
        <end position="194"/>
    </location>
</feature>
<keyword evidence="15" id="KW-1185">Reference proteome</keyword>
<comment type="subcellular location">
    <subcellularLocation>
        <location evidence="1">Membrane</location>
        <topology evidence="1">Multi-pass membrane protein</topology>
    </subcellularLocation>
</comment>
<feature type="transmembrane region" description="Helical" evidence="11">
    <location>
        <begin position="96"/>
        <end position="113"/>
    </location>
</feature>
<feature type="transmembrane region" description="Helical" evidence="11">
    <location>
        <begin position="60"/>
        <end position="76"/>
    </location>
</feature>
<keyword evidence="5 11" id="KW-1133">Transmembrane helix</keyword>
<dbReference type="PANTHER" id="PTHR43269">
    <property type="entry name" value="SODIUM/PROTON ANTIPORTER 1-RELATED"/>
    <property type="match status" value="1"/>
</dbReference>
<evidence type="ECO:0000256" key="3">
    <source>
        <dbReference type="ARBA" id="ARBA00022449"/>
    </source>
</evidence>
<feature type="transmembrane region" description="Helical" evidence="11">
    <location>
        <begin position="439"/>
        <end position="457"/>
    </location>
</feature>
<accession>A0ABT0PL56</accession>
<evidence type="ECO:0000256" key="1">
    <source>
        <dbReference type="ARBA" id="ARBA00004141"/>
    </source>
</evidence>
<reference evidence="14 15" key="1">
    <citation type="submission" date="2022-05" db="EMBL/GenBank/DDBJ databases">
        <authorList>
            <person name="Park J.-S."/>
        </authorList>
    </citation>
    <scope>NUCLEOTIDE SEQUENCE [LARGE SCALE GENOMIC DNA]</scope>
    <source>
        <strain evidence="14 15">2012CJ34-2</strain>
    </source>
</reference>
<feature type="transmembrane region" description="Helical" evidence="11">
    <location>
        <begin position="399"/>
        <end position="419"/>
    </location>
</feature>
<evidence type="ECO:0000256" key="9">
    <source>
        <dbReference type="ARBA" id="ARBA00023201"/>
    </source>
</evidence>
<feature type="transmembrane region" description="Helical" evidence="11">
    <location>
        <begin position="214"/>
        <end position="232"/>
    </location>
</feature>
<organism evidence="14 15">
    <name type="scientific">Parendozoicomonas callyspongiae</name>
    <dbReference type="NCBI Taxonomy" id="2942213"/>
    <lineage>
        <taxon>Bacteria</taxon>
        <taxon>Pseudomonadati</taxon>
        <taxon>Pseudomonadota</taxon>
        <taxon>Gammaproteobacteria</taxon>
        <taxon>Oceanospirillales</taxon>
        <taxon>Endozoicomonadaceae</taxon>
        <taxon>Parendozoicomonas</taxon>
    </lineage>
</organism>
<dbReference type="NCBIfam" id="NF038006">
    <property type="entry name" value="NhaD_1"/>
    <property type="match status" value="1"/>
</dbReference>
<keyword evidence="8 11" id="KW-0472">Membrane</keyword>
<evidence type="ECO:0000313" key="15">
    <source>
        <dbReference type="Proteomes" id="UP001203338"/>
    </source>
</evidence>
<gene>
    <name evidence="14" type="primary">nhaD</name>
    <name evidence="14" type="ORF">M3P05_19540</name>
</gene>
<dbReference type="EMBL" id="JAMFLX010000046">
    <property type="protein sequence ID" value="MCL6272119.1"/>
    <property type="molecule type" value="Genomic_DNA"/>
</dbReference>
<keyword evidence="9" id="KW-0739">Sodium transport</keyword>
<keyword evidence="2" id="KW-0813">Transport</keyword>
<feature type="transmembrane region" description="Helical" evidence="11">
    <location>
        <begin position="365"/>
        <end position="387"/>
    </location>
</feature>
<feature type="chain" id="PRO_5046388133" evidence="12">
    <location>
        <begin position="19"/>
        <end position="459"/>
    </location>
</feature>
<keyword evidence="4 11" id="KW-0812">Transmembrane</keyword>
<dbReference type="PANTHER" id="PTHR43269:SF2">
    <property type="entry name" value="SODIUM_PROTON ANTIPORTER 1-RELATED"/>
    <property type="match status" value="1"/>
</dbReference>
<dbReference type="Proteomes" id="UP001203338">
    <property type="component" value="Unassembled WGS sequence"/>
</dbReference>
<evidence type="ECO:0000256" key="7">
    <source>
        <dbReference type="ARBA" id="ARBA00023065"/>
    </source>
</evidence>
<comment type="caution">
    <text evidence="14">The sequence shown here is derived from an EMBL/GenBank/DDBJ whole genome shotgun (WGS) entry which is preliminary data.</text>
</comment>
<feature type="transmembrane region" description="Helical" evidence="11">
    <location>
        <begin position="332"/>
        <end position="353"/>
    </location>
</feature>
<comment type="similarity">
    <text evidence="10">Belongs to the NhaD Na(+)/H(+) (TC 2.A.62) antiporter family.</text>
</comment>
<keyword evidence="3" id="KW-0050">Antiport</keyword>
<feature type="domain" description="Citrate transporter-like" evidence="13">
    <location>
        <begin position="62"/>
        <end position="407"/>
    </location>
</feature>
<evidence type="ECO:0000256" key="5">
    <source>
        <dbReference type="ARBA" id="ARBA00022989"/>
    </source>
</evidence>
<feature type="transmembrane region" description="Helical" evidence="11">
    <location>
        <begin position="28"/>
        <end position="48"/>
    </location>
</feature>
<evidence type="ECO:0000256" key="6">
    <source>
        <dbReference type="ARBA" id="ARBA00023053"/>
    </source>
</evidence>
<evidence type="ECO:0000256" key="10">
    <source>
        <dbReference type="ARBA" id="ARBA00025753"/>
    </source>
</evidence>
<keyword evidence="12" id="KW-0732">Signal</keyword>
<feature type="transmembrane region" description="Helical" evidence="11">
    <location>
        <begin position="253"/>
        <end position="271"/>
    </location>
</feature>
<dbReference type="RefSeq" id="WP_249701803.1">
    <property type="nucleotide sequence ID" value="NZ_JAMFLX010000046.1"/>
</dbReference>
<evidence type="ECO:0000256" key="4">
    <source>
        <dbReference type="ARBA" id="ARBA00022692"/>
    </source>
</evidence>
<keyword evidence="7" id="KW-0406">Ion transport</keyword>
<dbReference type="InterPro" id="IPR045016">
    <property type="entry name" value="NhaD-like"/>
</dbReference>
<sequence>MRYILLLLAALMSGLVNASDVASLGLTSAPLSIACIAVFVVAYTAVIFEEKLHLRKSKPMLLSAGIIWVLIAILVENSGGDRHSIEQAVMFDLEEYAALLLFLLVAMTYVKALEERGVFQALRAWLVLQGFSFRALFWVTGALAFCISPIADNLTTALVMGAVIVAVGQKRKDFVVPAMVNVVVAANAGGAFSPFGDITTLMVWQADKIQFFDFFSLFLPSLVNWIVPAVLMTPFIPNAHPEPVSGHVRMSQGAIAMCGLFLITIALAVTFEQMFALPPFLGMMTGLSLLMFYTWIFRLRTGGYSEHQEVYVRKYGELDTFAKIAHAEWDTLFFFFGVMFAVGGLSYLGYLQLMSATMYGDVGPFITNVLVGIASAIIDNIPVMFAILDMSPEMSHFHWLLVTLTAGVGGSLLSVGSAAGVALMGQSRGTYTFMAHLRWSWAVAFGYFASIGVHMLVNG</sequence>
<evidence type="ECO:0000256" key="12">
    <source>
        <dbReference type="SAM" id="SignalP"/>
    </source>
</evidence>
<name>A0ABT0PL56_9GAMM</name>
<protein>
    <submittedName>
        <fullName evidence="14">Sodium:proton antiporter NhaD</fullName>
    </submittedName>
</protein>
<keyword evidence="6" id="KW-0915">Sodium</keyword>
<evidence type="ECO:0000259" key="13">
    <source>
        <dbReference type="Pfam" id="PF03600"/>
    </source>
</evidence>
<feature type="transmembrane region" description="Helical" evidence="11">
    <location>
        <begin position="150"/>
        <end position="167"/>
    </location>
</feature>
<evidence type="ECO:0000256" key="8">
    <source>
        <dbReference type="ARBA" id="ARBA00023136"/>
    </source>
</evidence>
<proteinExistence type="inferred from homology"/>
<evidence type="ECO:0000256" key="2">
    <source>
        <dbReference type="ARBA" id="ARBA00022448"/>
    </source>
</evidence>
<dbReference type="Pfam" id="PF03600">
    <property type="entry name" value="CitMHS"/>
    <property type="match status" value="1"/>
</dbReference>
<evidence type="ECO:0000256" key="11">
    <source>
        <dbReference type="SAM" id="Phobius"/>
    </source>
</evidence>